<dbReference type="Proteomes" id="UP000007305">
    <property type="component" value="Chromosome 4"/>
</dbReference>
<protein>
    <submittedName>
        <fullName evidence="1">Uncharacterized protein</fullName>
    </submittedName>
</protein>
<sequence>MELPSEKSICCHDETRLEQLLSRLAQNKFSLAHTKVSAAWALSDESFRCIWSSYSWICGSAMHRQPSSILLAIADRPLHHGSQAPSPWFSSSPVDLRSVVVAEGLRATASDCLRVVAPPRPDLRVAVAKVVRAGLLPLRRSSAVIAKGLRSSVLVFLPGRASACSGSRGPPR</sequence>
<dbReference type="AlphaFoldDB" id="A0A804NPP4"/>
<dbReference type="Gramene" id="Zm00001eb176460_T001">
    <property type="protein sequence ID" value="Zm00001eb176460_P001"/>
    <property type="gene ID" value="Zm00001eb176460"/>
</dbReference>
<name>A0A804NPP4_MAIZE</name>
<accession>A0A804NPP4</accession>
<evidence type="ECO:0000313" key="2">
    <source>
        <dbReference type="Proteomes" id="UP000007305"/>
    </source>
</evidence>
<proteinExistence type="predicted"/>
<organism evidence="1 2">
    <name type="scientific">Zea mays</name>
    <name type="common">Maize</name>
    <dbReference type="NCBI Taxonomy" id="4577"/>
    <lineage>
        <taxon>Eukaryota</taxon>
        <taxon>Viridiplantae</taxon>
        <taxon>Streptophyta</taxon>
        <taxon>Embryophyta</taxon>
        <taxon>Tracheophyta</taxon>
        <taxon>Spermatophyta</taxon>
        <taxon>Magnoliopsida</taxon>
        <taxon>Liliopsida</taxon>
        <taxon>Poales</taxon>
        <taxon>Poaceae</taxon>
        <taxon>PACMAD clade</taxon>
        <taxon>Panicoideae</taxon>
        <taxon>Andropogonodae</taxon>
        <taxon>Andropogoneae</taxon>
        <taxon>Tripsacinae</taxon>
        <taxon>Zea</taxon>
    </lineage>
</organism>
<reference evidence="1" key="3">
    <citation type="submission" date="2021-05" db="UniProtKB">
        <authorList>
            <consortium name="EnsemblPlants"/>
        </authorList>
    </citation>
    <scope>IDENTIFICATION</scope>
    <source>
        <strain evidence="1">cv. B73</strain>
    </source>
</reference>
<reference evidence="1" key="2">
    <citation type="submission" date="2019-07" db="EMBL/GenBank/DDBJ databases">
        <authorList>
            <person name="Seetharam A."/>
            <person name="Woodhouse M."/>
            <person name="Cannon E."/>
        </authorList>
    </citation>
    <scope>NUCLEOTIDE SEQUENCE [LARGE SCALE GENOMIC DNA]</scope>
    <source>
        <strain evidence="1">cv. B73</strain>
    </source>
</reference>
<dbReference type="Gramene" id="Zm00001eb176460_T003">
    <property type="protein sequence ID" value="Zm00001eb176460_P003"/>
    <property type="gene ID" value="Zm00001eb176460"/>
</dbReference>
<keyword evidence="2" id="KW-1185">Reference proteome</keyword>
<reference evidence="2" key="1">
    <citation type="journal article" date="2009" name="Science">
        <title>The B73 maize genome: complexity, diversity, and dynamics.</title>
        <authorList>
            <person name="Schnable P.S."/>
            <person name="Ware D."/>
            <person name="Fulton R.S."/>
            <person name="Stein J.C."/>
            <person name="Wei F."/>
            <person name="Pasternak S."/>
            <person name="Liang C."/>
            <person name="Zhang J."/>
            <person name="Fulton L."/>
            <person name="Graves T.A."/>
            <person name="Minx P."/>
            <person name="Reily A.D."/>
            <person name="Courtney L."/>
            <person name="Kruchowski S.S."/>
            <person name="Tomlinson C."/>
            <person name="Strong C."/>
            <person name="Delehaunty K."/>
            <person name="Fronick C."/>
            <person name="Courtney B."/>
            <person name="Rock S.M."/>
            <person name="Belter E."/>
            <person name="Du F."/>
            <person name="Kim K."/>
            <person name="Abbott R.M."/>
            <person name="Cotton M."/>
            <person name="Levy A."/>
            <person name="Marchetto P."/>
            <person name="Ochoa K."/>
            <person name="Jackson S.M."/>
            <person name="Gillam B."/>
            <person name="Chen W."/>
            <person name="Yan L."/>
            <person name="Higginbotham J."/>
            <person name="Cardenas M."/>
            <person name="Waligorski J."/>
            <person name="Applebaum E."/>
            <person name="Phelps L."/>
            <person name="Falcone J."/>
            <person name="Kanchi K."/>
            <person name="Thane T."/>
            <person name="Scimone A."/>
            <person name="Thane N."/>
            <person name="Henke J."/>
            <person name="Wang T."/>
            <person name="Ruppert J."/>
            <person name="Shah N."/>
            <person name="Rotter K."/>
            <person name="Hodges J."/>
            <person name="Ingenthron E."/>
            <person name="Cordes M."/>
            <person name="Kohlberg S."/>
            <person name="Sgro J."/>
            <person name="Delgado B."/>
            <person name="Mead K."/>
            <person name="Chinwalla A."/>
            <person name="Leonard S."/>
            <person name="Crouse K."/>
            <person name="Collura K."/>
            <person name="Kudrna D."/>
            <person name="Currie J."/>
            <person name="He R."/>
            <person name="Angelova A."/>
            <person name="Rajasekar S."/>
            <person name="Mueller T."/>
            <person name="Lomeli R."/>
            <person name="Scara G."/>
            <person name="Ko A."/>
            <person name="Delaney K."/>
            <person name="Wissotski M."/>
            <person name="Lopez G."/>
            <person name="Campos D."/>
            <person name="Braidotti M."/>
            <person name="Ashley E."/>
            <person name="Golser W."/>
            <person name="Kim H."/>
            <person name="Lee S."/>
            <person name="Lin J."/>
            <person name="Dujmic Z."/>
            <person name="Kim W."/>
            <person name="Talag J."/>
            <person name="Zuccolo A."/>
            <person name="Fan C."/>
            <person name="Sebastian A."/>
            <person name="Kramer M."/>
            <person name="Spiegel L."/>
            <person name="Nascimento L."/>
            <person name="Zutavern T."/>
            <person name="Miller B."/>
            <person name="Ambroise C."/>
            <person name="Muller S."/>
            <person name="Spooner W."/>
            <person name="Narechania A."/>
            <person name="Ren L."/>
            <person name="Wei S."/>
            <person name="Kumari S."/>
            <person name="Faga B."/>
            <person name="Levy M.J."/>
            <person name="McMahan L."/>
            <person name="Van Buren P."/>
            <person name="Vaughn M.W."/>
            <person name="Ying K."/>
            <person name="Yeh C.-T."/>
            <person name="Emrich S.J."/>
            <person name="Jia Y."/>
            <person name="Kalyanaraman A."/>
            <person name="Hsia A.-P."/>
            <person name="Barbazuk W.B."/>
            <person name="Baucom R.S."/>
            <person name="Brutnell T.P."/>
            <person name="Carpita N.C."/>
            <person name="Chaparro C."/>
            <person name="Chia J.-M."/>
            <person name="Deragon J.-M."/>
            <person name="Estill J.C."/>
            <person name="Fu Y."/>
            <person name="Jeddeloh J.A."/>
            <person name="Han Y."/>
            <person name="Lee H."/>
            <person name="Li P."/>
            <person name="Lisch D.R."/>
            <person name="Liu S."/>
            <person name="Liu Z."/>
            <person name="Nagel D.H."/>
            <person name="McCann M.C."/>
            <person name="SanMiguel P."/>
            <person name="Myers A.M."/>
            <person name="Nettleton D."/>
            <person name="Nguyen J."/>
            <person name="Penning B.W."/>
            <person name="Ponnala L."/>
            <person name="Schneider K.L."/>
            <person name="Schwartz D.C."/>
            <person name="Sharma A."/>
            <person name="Soderlund C."/>
            <person name="Springer N.M."/>
            <person name="Sun Q."/>
            <person name="Wang H."/>
            <person name="Waterman M."/>
            <person name="Westerman R."/>
            <person name="Wolfgruber T.K."/>
            <person name="Yang L."/>
            <person name="Yu Y."/>
            <person name="Zhang L."/>
            <person name="Zhou S."/>
            <person name="Zhu Q."/>
            <person name="Bennetzen J.L."/>
            <person name="Dawe R.K."/>
            <person name="Jiang J."/>
            <person name="Jiang N."/>
            <person name="Presting G.G."/>
            <person name="Wessler S.R."/>
            <person name="Aluru S."/>
            <person name="Martienssen R.A."/>
            <person name="Clifton S.W."/>
            <person name="McCombie W.R."/>
            <person name="Wing R.A."/>
            <person name="Wilson R.K."/>
        </authorList>
    </citation>
    <scope>NUCLEOTIDE SEQUENCE [LARGE SCALE GENOMIC DNA]</scope>
    <source>
        <strain evidence="2">cv. B73</strain>
    </source>
</reference>
<evidence type="ECO:0000313" key="1">
    <source>
        <dbReference type="EnsemblPlants" id="Zm00001eb176460_P001"/>
    </source>
</evidence>
<dbReference type="EnsemblPlants" id="Zm00001eb176460_T001">
    <property type="protein sequence ID" value="Zm00001eb176460_P001"/>
    <property type="gene ID" value="Zm00001eb176460"/>
</dbReference>
<dbReference type="EnsemblPlants" id="Zm00001eb176460_T003">
    <property type="protein sequence ID" value="Zm00001eb176460_P003"/>
    <property type="gene ID" value="Zm00001eb176460"/>
</dbReference>